<feature type="transmembrane region" description="Helical" evidence="6">
    <location>
        <begin position="205"/>
        <end position="228"/>
    </location>
</feature>
<protein>
    <submittedName>
        <fullName evidence="7">Amino acid permease</fullName>
    </submittedName>
</protein>
<dbReference type="EMBL" id="WKPR01000033">
    <property type="protein sequence ID" value="MSB22091.1"/>
    <property type="molecule type" value="Genomic_DNA"/>
</dbReference>
<feature type="transmembrane region" description="Helical" evidence="6">
    <location>
        <begin position="63"/>
        <end position="86"/>
    </location>
</feature>
<evidence type="ECO:0000256" key="4">
    <source>
        <dbReference type="ARBA" id="ARBA00022989"/>
    </source>
</evidence>
<feature type="transmembrane region" description="Helical" evidence="6">
    <location>
        <begin position="240"/>
        <end position="265"/>
    </location>
</feature>
<feature type="transmembrane region" description="Helical" evidence="6">
    <location>
        <begin position="133"/>
        <end position="155"/>
    </location>
</feature>
<feature type="transmembrane region" description="Helical" evidence="6">
    <location>
        <begin position="402"/>
        <end position="424"/>
    </location>
</feature>
<organism evidence="7 8">
    <name type="scientific">Flavonifractor plautii</name>
    <name type="common">Fusobacterium plautii</name>
    <dbReference type="NCBI Taxonomy" id="292800"/>
    <lineage>
        <taxon>Bacteria</taxon>
        <taxon>Bacillati</taxon>
        <taxon>Bacillota</taxon>
        <taxon>Clostridia</taxon>
        <taxon>Eubacteriales</taxon>
        <taxon>Oscillospiraceae</taxon>
        <taxon>Flavonifractor</taxon>
    </lineage>
</organism>
<gene>
    <name evidence="7" type="ORF">GKE97_21695</name>
</gene>
<evidence type="ECO:0000313" key="7">
    <source>
        <dbReference type="EMBL" id="MSB22091.1"/>
    </source>
</evidence>
<evidence type="ECO:0000313" key="8">
    <source>
        <dbReference type="Proteomes" id="UP000434475"/>
    </source>
</evidence>
<name>A0A6I2R7C2_FLAPL</name>
<dbReference type="GO" id="GO:0005886">
    <property type="term" value="C:plasma membrane"/>
    <property type="evidence" value="ECO:0007669"/>
    <property type="project" value="UniProtKB-SubCell"/>
</dbReference>
<dbReference type="InterPro" id="IPR050367">
    <property type="entry name" value="APC_superfamily"/>
</dbReference>
<keyword evidence="3 6" id="KW-0812">Transmembrane</keyword>
<feature type="transmembrane region" description="Helical" evidence="6">
    <location>
        <begin position="336"/>
        <end position="356"/>
    </location>
</feature>
<keyword evidence="5 6" id="KW-0472">Membrane</keyword>
<evidence type="ECO:0000256" key="3">
    <source>
        <dbReference type="ARBA" id="ARBA00022692"/>
    </source>
</evidence>
<comment type="caution">
    <text evidence="7">The sequence shown here is derived from an EMBL/GenBank/DDBJ whole genome shotgun (WGS) entry which is preliminary data.</text>
</comment>
<dbReference type="GO" id="GO:0022857">
    <property type="term" value="F:transmembrane transporter activity"/>
    <property type="evidence" value="ECO:0007669"/>
    <property type="project" value="InterPro"/>
</dbReference>
<comment type="subcellular location">
    <subcellularLocation>
        <location evidence="1">Cell membrane</location>
        <topology evidence="1">Multi-pass membrane protein</topology>
    </subcellularLocation>
</comment>
<keyword evidence="4 6" id="KW-1133">Transmembrane helix</keyword>
<dbReference type="PANTHER" id="PTHR42770:SF7">
    <property type="entry name" value="MEMBRANE PROTEIN"/>
    <property type="match status" value="1"/>
</dbReference>
<evidence type="ECO:0000256" key="1">
    <source>
        <dbReference type="ARBA" id="ARBA00004651"/>
    </source>
</evidence>
<dbReference type="InterPro" id="IPR002293">
    <property type="entry name" value="AA/rel_permease1"/>
</dbReference>
<dbReference type="AlphaFoldDB" id="A0A6I2R7C2"/>
<dbReference type="Gene3D" id="1.20.1740.10">
    <property type="entry name" value="Amino acid/polyamine transporter I"/>
    <property type="match status" value="1"/>
</dbReference>
<feature type="transmembrane region" description="Helical" evidence="6">
    <location>
        <begin position="107"/>
        <end position="127"/>
    </location>
</feature>
<evidence type="ECO:0000256" key="2">
    <source>
        <dbReference type="ARBA" id="ARBA00022475"/>
    </source>
</evidence>
<dbReference type="PIRSF" id="PIRSF006060">
    <property type="entry name" value="AA_transporter"/>
    <property type="match status" value="1"/>
</dbReference>
<dbReference type="PANTHER" id="PTHR42770">
    <property type="entry name" value="AMINO ACID TRANSPORTER-RELATED"/>
    <property type="match status" value="1"/>
</dbReference>
<feature type="transmembrane region" description="Helical" evidence="6">
    <location>
        <begin position="362"/>
        <end position="381"/>
    </location>
</feature>
<sequence>MVSHETIIERPLMHFVTRFGKEKRSMKKLNGKDLFFMAMGSCIGAGIITNTGVAIGMAGSGVILAYLLAFFVMFIANLPTMLFATVHPVTSPQYVMTSWASKKVAGFWLYCQVFAAFAQAYMGVAFGTYVNSIIPAISVQAAACFIVTLFFLLNLLDLKSSAMVQNVTTAILLCVLLSFILLGLPKCDLGRMFSGESLFYGGARGIFDACANVLFGVGGCTILMNFGPQMENPKRNIPRMTIITFICAFLAFGLVAFVGSGVAPIEEVAGQPMTYQAQLIYPGNTYVIFVVGGALLAIITTINSNYQRYWSSIIRGVDEGWLPAFMGKRNKRGTPWVLMVLFWLMALIPNLFNLNIGQLVSLASAVTLIPMLIPIWGFLKLPEGDPEGWKASRMSKYFSSTASRVVLCTICTLMIGVFVVLNVLQFTPVVTIFIIVYFAVALIISFAFGDKLMAAGAKRAAALRADE</sequence>
<feature type="transmembrane region" description="Helical" evidence="6">
    <location>
        <begin position="167"/>
        <end position="185"/>
    </location>
</feature>
<feature type="transmembrane region" description="Helical" evidence="6">
    <location>
        <begin position="34"/>
        <end position="57"/>
    </location>
</feature>
<evidence type="ECO:0000256" key="6">
    <source>
        <dbReference type="SAM" id="Phobius"/>
    </source>
</evidence>
<proteinExistence type="predicted"/>
<evidence type="ECO:0000256" key="5">
    <source>
        <dbReference type="ARBA" id="ARBA00023136"/>
    </source>
</evidence>
<dbReference type="Pfam" id="PF13520">
    <property type="entry name" value="AA_permease_2"/>
    <property type="match status" value="1"/>
</dbReference>
<dbReference type="Proteomes" id="UP000434475">
    <property type="component" value="Unassembled WGS sequence"/>
</dbReference>
<feature type="transmembrane region" description="Helical" evidence="6">
    <location>
        <begin position="430"/>
        <end position="449"/>
    </location>
</feature>
<keyword evidence="2" id="KW-1003">Cell membrane</keyword>
<feature type="transmembrane region" description="Helical" evidence="6">
    <location>
        <begin position="285"/>
        <end position="306"/>
    </location>
</feature>
<reference evidence="7 8" key="1">
    <citation type="journal article" date="2019" name="Nat. Med.">
        <title>A library of human gut bacterial isolates paired with longitudinal multiomics data enables mechanistic microbiome research.</title>
        <authorList>
            <person name="Poyet M."/>
            <person name="Groussin M."/>
            <person name="Gibbons S.M."/>
            <person name="Avila-Pacheco J."/>
            <person name="Jiang X."/>
            <person name="Kearney S.M."/>
            <person name="Perrotta A.R."/>
            <person name="Berdy B."/>
            <person name="Zhao S."/>
            <person name="Lieberman T.D."/>
            <person name="Swanson P.K."/>
            <person name="Smith M."/>
            <person name="Roesemann S."/>
            <person name="Alexander J.E."/>
            <person name="Rich S.A."/>
            <person name="Livny J."/>
            <person name="Vlamakis H."/>
            <person name="Clish C."/>
            <person name="Bullock K."/>
            <person name="Deik A."/>
            <person name="Scott J."/>
            <person name="Pierce K.A."/>
            <person name="Xavier R.J."/>
            <person name="Alm E.J."/>
        </authorList>
    </citation>
    <scope>NUCLEOTIDE SEQUENCE [LARGE SCALE GENOMIC DNA]</scope>
    <source>
        <strain evidence="7 8">BIOML-A2</strain>
    </source>
</reference>
<accession>A0A6I2R7C2</accession>